<proteinExistence type="inferred from homology"/>
<dbReference type="Pfam" id="PF00026">
    <property type="entry name" value="Asp"/>
    <property type="match status" value="1"/>
</dbReference>
<dbReference type="InterPro" id="IPR033121">
    <property type="entry name" value="PEPTIDASE_A1"/>
</dbReference>
<evidence type="ECO:0000256" key="1">
    <source>
        <dbReference type="ARBA" id="ARBA00007447"/>
    </source>
</evidence>
<feature type="disulfide bond" evidence="3">
    <location>
        <begin position="111"/>
        <end position="116"/>
    </location>
</feature>
<feature type="chain" id="PRO_5012857647" description="Peptidase A1 domain-containing protein" evidence="4">
    <location>
        <begin position="19"/>
        <end position="576"/>
    </location>
</feature>
<name>A0A2A9NX30_9AGAR</name>
<evidence type="ECO:0000256" key="3">
    <source>
        <dbReference type="PIRSR" id="PIRSR601461-2"/>
    </source>
</evidence>
<dbReference type="Proteomes" id="UP000242287">
    <property type="component" value="Unassembled WGS sequence"/>
</dbReference>
<dbReference type="GO" id="GO:0006508">
    <property type="term" value="P:proteolysis"/>
    <property type="evidence" value="ECO:0007669"/>
    <property type="project" value="InterPro"/>
</dbReference>
<evidence type="ECO:0000256" key="4">
    <source>
        <dbReference type="SAM" id="SignalP"/>
    </source>
</evidence>
<evidence type="ECO:0000256" key="2">
    <source>
        <dbReference type="PIRSR" id="PIRSR601461-1"/>
    </source>
</evidence>
<accession>A0A2A9NX30</accession>
<feature type="active site" evidence="2">
    <location>
        <position position="304"/>
    </location>
</feature>
<dbReference type="GO" id="GO:0004190">
    <property type="term" value="F:aspartic-type endopeptidase activity"/>
    <property type="evidence" value="ECO:0007669"/>
    <property type="project" value="InterPro"/>
</dbReference>
<dbReference type="SUPFAM" id="SSF50630">
    <property type="entry name" value="Acid proteases"/>
    <property type="match status" value="1"/>
</dbReference>
<protein>
    <recommendedName>
        <fullName evidence="5">Peptidase A1 domain-containing protein</fullName>
    </recommendedName>
</protein>
<feature type="disulfide bond" evidence="3">
    <location>
        <begin position="340"/>
        <end position="374"/>
    </location>
</feature>
<dbReference type="EMBL" id="KZ301976">
    <property type="protein sequence ID" value="PFH52961.1"/>
    <property type="molecule type" value="Genomic_DNA"/>
</dbReference>
<keyword evidence="4" id="KW-0732">Signal</keyword>
<feature type="signal peptide" evidence="4">
    <location>
        <begin position="1"/>
        <end position="18"/>
    </location>
</feature>
<dbReference type="PRINTS" id="PR00792">
    <property type="entry name" value="PEPSIN"/>
</dbReference>
<dbReference type="OrthoDB" id="771136at2759"/>
<dbReference type="Gene3D" id="2.40.70.10">
    <property type="entry name" value="Acid Proteases"/>
    <property type="match status" value="2"/>
</dbReference>
<dbReference type="InterPro" id="IPR034164">
    <property type="entry name" value="Pepsin-like_dom"/>
</dbReference>
<evidence type="ECO:0000313" key="6">
    <source>
        <dbReference type="EMBL" id="PFH52961.1"/>
    </source>
</evidence>
<comment type="similarity">
    <text evidence="1">Belongs to the peptidase A1 family.</text>
</comment>
<evidence type="ECO:0000259" key="5">
    <source>
        <dbReference type="PROSITE" id="PS51767"/>
    </source>
</evidence>
<feature type="domain" description="Peptidase A1" evidence="5">
    <location>
        <begin position="82"/>
        <end position="419"/>
    </location>
</feature>
<dbReference type="PANTHER" id="PTHR47966:SF74">
    <property type="entry name" value="AGR407CP"/>
    <property type="match status" value="1"/>
</dbReference>
<dbReference type="InterPro" id="IPR021109">
    <property type="entry name" value="Peptidase_aspartic_dom_sf"/>
</dbReference>
<evidence type="ECO:0000313" key="7">
    <source>
        <dbReference type="Proteomes" id="UP000242287"/>
    </source>
</evidence>
<dbReference type="PROSITE" id="PS51767">
    <property type="entry name" value="PEPTIDASE_A1"/>
    <property type="match status" value="1"/>
</dbReference>
<dbReference type="CDD" id="cd05471">
    <property type="entry name" value="pepsin_like"/>
    <property type="match status" value="1"/>
</dbReference>
<gene>
    <name evidence="6" type="ORF">AMATHDRAFT_73786</name>
</gene>
<reference evidence="6 7" key="1">
    <citation type="submission" date="2014-02" db="EMBL/GenBank/DDBJ databases">
        <title>Transposable element dynamics among asymbiotic and ectomycorrhizal Amanita fungi.</title>
        <authorList>
            <consortium name="DOE Joint Genome Institute"/>
            <person name="Hess J."/>
            <person name="Skrede I."/>
            <person name="Wolfe B."/>
            <person name="LaButti K."/>
            <person name="Ohm R.A."/>
            <person name="Grigoriev I.V."/>
            <person name="Pringle A."/>
        </authorList>
    </citation>
    <scope>NUCLEOTIDE SEQUENCE [LARGE SCALE GENOMIC DNA]</scope>
    <source>
        <strain evidence="6 7">SKay4041</strain>
    </source>
</reference>
<feature type="active site" evidence="2">
    <location>
        <position position="98"/>
    </location>
</feature>
<dbReference type="PANTHER" id="PTHR47966">
    <property type="entry name" value="BETA-SITE APP-CLEAVING ENZYME, ISOFORM A-RELATED"/>
    <property type="match status" value="1"/>
</dbReference>
<sequence>MSLFSALALALLAVTAAASTTHVAPRLLPRSDPITVPIHLHSRGVPSNSTLGNATVLDTTATNDTAHSGLTPVSFSSDKQSYYAVIKTGDIYFRVALDTASADLWVMSSQCQTKACKNVPKYPLAYQSPTFVTVANNSTLFQAGYADGTGVSGFVAEESVQLSNLTVPDQAFALVSNCNVTLTDQVSGIMGLGFPRLSSISNSVPGSTPFFARLAQNGLLDYPLFGVSLTRNFSGAIDSSVVKDALKINWNKVVQFAPFGTESNTSSYLHWAIPISGFSVGNSRLTPQPTYPNITSNTSYALFDIGTAGIYGPFSDVARLFSLIDGARLVDASGQWVVPCDTVSTMSLFFGKQEYVLQPTDYLIGPASGNPNLCLAWPRAVQPSPDGLDWQIGSAFMRMVYTVFSFGINTKEPPMIGLYSIFNGTNITETPGEVASFLSSESATVATTLPNFVLPTPTMTTPPYVLNSAISASIGGIVATGLATSTYSPIFGQKKLNVTALPTISPSPTLLTLIITDSIGQLITTVSSHSTASVTLGVPPGWNAAGVLHAPGPFAVALPCFAFLWTITFFLDLANG</sequence>
<dbReference type="AlphaFoldDB" id="A0A2A9NX30"/>
<dbReference type="STRING" id="703135.A0A2A9NX30"/>
<organism evidence="6 7">
    <name type="scientific">Amanita thiersii Skay4041</name>
    <dbReference type="NCBI Taxonomy" id="703135"/>
    <lineage>
        <taxon>Eukaryota</taxon>
        <taxon>Fungi</taxon>
        <taxon>Dikarya</taxon>
        <taxon>Basidiomycota</taxon>
        <taxon>Agaricomycotina</taxon>
        <taxon>Agaricomycetes</taxon>
        <taxon>Agaricomycetidae</taxon>
        <taxon>Agaricales</taxon>
        <taxon>Pluteineae</taxon>
        <taxon>Amanitaceae</taxon>
        <taxon>Amanita</taxon>
    </lineage>
</organism>
<keyword evidence="7" id="KW-1185">Reference proteome</keyword>
<dbReference type="InterPro" id="IPR001461">
    <property type="entry name" value="Aspartic_peptidase_A1"/>
</dbReference>
<keyword evidence="3" id="KW-1015">Disulfide bond</keyword>